<keyword evidence="1" id="KW-0812">Transmembrane</keyword>
<feature type="transmembrane region" description="Helical" evidence="1">
    <location>
        <begin position="308"/>
        <end position="329"/>
    </location>
</feature>
<feature type="transmembrane region" description="Helical" evidence="1">
    <location>
        <begin position="336"/>
        <end position="355"/>
    </location>
</feature>
<evidence type="ECO:0000259" key="2">
    <source>
        <dbReference type="PROSITE" id="PS50125"/>
    </source>
</evidence>
<dbReference type="Pfam" id="PF00211">
    <property type="entry name" value="Guanylate_cyc"/>
    <property type="match status" value="1"/>
</dbReference>
<protein>
    <submittedName>
        <fullName evidence="3">Adenylate/guanylate cyclase</fullName>
    </submittedName>
</protein>
<dbReference type="InterPro" id="IPR001054">
    <property type="entry name" value="A/G_cyclase"/>
</dbReference>
<dbReference type="InterPro" id="IPR050697">
    <property type="entry name" value="Adenylyl/Guanylyl_Cyclase_3/4"/>
</dbReference>
<dbReference type="PANTHER" id="PTHR43081">
    <property type="entry name" value="ADENYLATE CYCLASE, TERMINAL-DIFFERENTIATION SPECIFIC-RELATED"/>
    <property type="match status" value="1"/>
</dbReference>
<keyword evidence="4" id="KW-1185">Reference proteome</keyword>
<dbReference type="SMART" id="SM00044">
    <property type="entry name" value="CYCc"/>
    <property type="match status" value="1"/>
</dbReference>
<gene>
    <name evidence="3" type="ORF">SAMN05192580_0563</name>
</gene>
<dbReference type="Proteomes" id="UP000198824">
    <property type="component" value="Unassembled WGS sequence"/>
</dbReference>
<dbReference type="Pfam" id="PF05226">
    <property type="entry name" value="CHASE2"/>
    <property type="match status" value="1"/>
</dbReference>
<dbReference type="OrthoDB" id="9789782at2"/>
<dbReference type="CDD" id="cd07302">
    <property type="entry name" value="CHD"/>
    <property type="match status" value="1"/>
</dbReference>
<dbReference type="PANTHER" id="PTHR43081:SF1">
    <property type="entry name" value="ADENYLATE CYCLASE, TERMINAL-DIFFERENTIATION SPECIFIC"/>
    <property type="match status" value="1"/>
</dbReference>
<dbReference type="InterPro" id="IPR029787">
    <property type="entry name" value="Nucleotide_cyclase"/>
</dbReference>
<proteinExistence type="predicted"/>
<organism evidence="3 4">
    <name type="scientific">Sphingomonas jatrophae</name>
    <dbReference type="NCBI Taxonomy" id="1166337"/>
    <lineage>
        <taxon>Bacteria</taxon>
        <taxon>Pseudomonadati</taxon>
        <taxon>Pseudomonadota</taxon>
        <taxon>Alphaproteobacteria</taxon>
        <taxon>Sphingomonadales</taxon>
        <taxon>Sphingomonadaceae</taxon>
        <taxon>Sphingomonas</taxon>
    </lineage>
</organism>
<dbReference type="SUPFAM" id="SSF55073">
    <property type="entry name" value="Nucleotide cyclase"/>
    <property type="match status" value="1"/>
</dbReference>
<dbReference type="GO" id="GO:0004016">
    <property type="term" value="F:adenylate cyclase activity"/>
    <property type="evidence" value="ECO:0007669"/>
    <property type="project" value="UniProtKB-ARBA"/>
</dbReference>
<dbReference type="Gene3D" id="3.30.70.1230">
    <property type="entry name" value="Nucleotide cyclase"/>
    <property type="match status" value="1"/>
</dbReference>
<accession>A0A1I6JN04</accession>
<dbReference type="RefSeq" id="WP_093310353.1">
    <property type="nucleotide sequence ID" value="NZ_FOZG01000001.1"/>
</dbReference>
<keyword evidence="1" id="KW-1133">Transmembrane helix</keyword>
<dbReference type="STRING" id="1166337.SAMN05192580_0563"/>
<dbReference type="InterPro" id="IPR007890">
    <property type="entry name" value="CHASE2"/>
</dbReference>
<name>A0A1I6JN04_9SPHN</name>
<dbReference type="GO" id="GO:0009190">
    <property type="term" value="P:cyclic nucleotide biosynthetic process"/>
    <property type="evidence" value="ECO:0007669"/>
    <property type="project" value="InterPro"/>
</dbReference>
<dbReference type="SMART" id="SM01080">
    <property type="entry name" value="CHASE2"/>
    <property type="match status" value="1"/>
</dbReference>
<evidence type="ECO:0000256" key="1">
    <source>
        <dbReference type="SAM" id="Phobius"/>
    </source>
</evidence>
<dbReference type="EMBL" id="FOZG01000001">
    <property type="protein sequence ID" value="SFR80355.1"/>
    <property type="molecule type" value="Genomic_DNA"/>
</dbReference>
<dbReference type="GO" id="GO:0035556">
    <property type="term" value="P:intracellular signal transduction"/>
    <property type="evidence" value="ECO:0007669"/>
    <property type="project" value="InterPro"/>
</dbReference>
<reference evidence="3 4" key="1">
    <citation type="submission" date="2016-10" db="EMBL/GenBank/DDBJ databases">
        <authorList>
            <person name="de Groot N.N."/>
        </authorList>
    </citation>
    <scope>NUCLEOTIDE SEQUENCE [LARGE SCALE GENOMIC DNA]</scope>
    <source>
        <strain evidence="3 4">S5-249</strain>
    </source>
</reference>
<keyword evidence="1" id="KW-0472">Membrane</keyword>
<evidence type="ECO:0000313" key="4">
    <source>
        <dbReference type="Proteomes" id="UP000198824"/>
    </source>
</evidence>
<evidence type="ECO:0000313" key="3">
    <source>
        <dbReference type="EMBL" id="SFR80355.1"/>
    </source>
</evidence>
<feature type="domain" description="Guanylate cyclase" evidence="2">
    <location>
        <begin position="429"/>
        <end position="561"/>
    </location>
</feature>
<feature type="transmembrane region" description="Helical" evidence="1">
    <location>
        <begin position="367"/>
        <end position="388"/>
    </location>
</feature>
<dbReference type="AlphaFoldDB" id="A0A1I6JN04"/>
<dbReference type="PROSITE" id="PS50125">
    <property type="entry name" value="GUANYLATE_CYCLASE_2"/>
    <property type="match status" value="1"/>
</dbReference>
<sequence length="668" mass="71127">MSLPDGREAAIRRTVRQIGPARLALACGVLLLAFAVARAGWSMPLFGDAERLLYDARAFVAAPRVPQDERILLVPYTDETLAATGKRSPVDRAILARALTALDSLGARAIGIDILIDQAQPEDAELIDAFRRMRTPTYLAFATNATSPDYVRPWQEAFLRDFLRRIGNPAVRPAAIRIVPDDDGTMRHWPVPAGGLPPLMADALVGGASEPATRGAIRYRLPADPQRPVFAALPIDLLATPGAAALLRQQVAGRIVLIGGDISDVDRFTVPASRYPDATGRTGATMAGLEVHASLLAQRLDAAWDRPLSGWLLTLAALAIVAAAAATALTGLRPPWSVLLLGGELCLIALLPFVLQYAGVATDRLPAFGWLVGWTIAYAGAAAAARAVTADQRRFAQSALGRYLPRDIADEIMRDPASVSLHGEKREIYALFTDLEGFTKLAHAIPPETVARLLNRYLDLLSETVLKHGGTIDKFVGDAIVAFWGAPLARPDDGERAAQAALAMAHAGERFRREAPEGTPPIGCTRVGLHRGEAIVGNFGGEGRLQYTALGDSMNLAARLEAANKQLSTCALVSGPAVAGVTGTRFRPMGRISVRGRSTPIEVHEPLIDGDDGHVTPLTDLLACFDQGDRNALLQLEALAGTRPDDAALANLVYRLGQVGPGGSFVLQ</sequence>